<accession>A0ACA9PAW7</accession>
<gene>
    <name evidence="1" type="ORF">SPELUC_LOCUS11252</name>
</gene>
<reference evidence="1" key="1">
    <citation type="submission" date="2021-06" db="EMBL/GenBank/DDBJ databases">
        <authorList>
            <person name="Kallberg Y."/>
            <person name="Tangrot J."/>
            <person name="Rosling A."/>
        </authorList>
    </citation>
    <scope>NUCLEOTIDE SEQUENCE</scope>
    <source>
        <strain evidence="1">28 12/20/2015</strain>
    </source>
</reference>
<protein>
    <submittedName>
        <fullName evidence="1">2940_t:CDS:1</fullName>
    </submittedName>
</protein>
<dbReference type="Proteomes" id="UP000789366">
    <property type="component" value="Unassembled WGS sequence"/>
</dbReference>
<keyword evidence="2" id="KW-1185">Reference proteome</keyword>
<evidence type="ECO:0000313" key="2">
    <source>
        <dbReference type="Proteomes" id="UP000789366"/>
    </source>
</evidence>
<organism evidence="1 2">
    <name type="scientific">Cetraspora pellucida</name>
    <dbReference type="NCBI Taxonomy" id="1433469"/>
    <lineage>
        <taxon>Eukaryota</taxon>
        <taxon>Fungi</taxon>
        <taxon>Fungi incertae sedis</taxon>
        <taxon>Mucoromycota</taxon>
        <taxon>Glomeromycotina</taxon>
        <taxon>Glomeromycetes</taxon>
        <taxon>Diversisporales</taxon>
        <taxon>Gigasporaceae</taxon>
        <taxon>Cetraspora</taxon>
    </lineage>
</organism>
<name>A0ACA9PAW7_9GLOM</name>
<evidence type="ECO:0000313" key="1">
    <source>
        <dbReference type="EMBL" id="CAG8700511.1"/>
    </source>
</evidence>
<proteinExistence type="predicted"/>
<sequence>PKQFQQIIELKEPKLKKFFKEIMNALIPTKRLIKNREKAKKQVVAYCYLLVRIRNKFANDFKLDLALFLQSSGMSNLGINTLSNIGLS</sequence>
<feature type="non-terminal residue" evidence="1">
    <location>
        <position position="1"/>
    </location>
</feature>
<feature type="non-terminal residue" evidence="1">
    <location>
        <position position="88"/>
    </location>
</feature>
<dbReference type="EMBL" id="CAJVPW010023230">
    <property type="protein sequence ID" value="CAG8700511.1"/>
    <property type="molecule type" value="Genomic_DNA"/>
</dbReference>
<comment type="caution">
    <text evidence="1">The sequence shown here is derived from an EMBL/GenBank/DDBJ whole genome shotgun (WGS) entry which is preliminary data.</text>
</comment>